<evidence type="ECO:0008006" key="3">
    <source>
        <dbReference type="Google" id="ProtNLM"/>
    </source>
</evidence>
<proteinExistence type="predicted"/>
<dbReference type="OrthoDB" id="2237472at2"/>
<reference evidence="1 2" key="1">
    <citation type="submission" date="2017-07" db="EMBL/GenBank/DDBJ databases">
        <title>Draft Genome Sequences of Select Purple Nonsulfur Bacteria.</title>
        <authorList>
            <person name="Lasarre B."/>
            <person name="Mckinlay J.B."/>
        </authorList>
    </citation>
    <scope>NUCLEOTIDE SEQUENCE [LARGE SCALE GENOMIC DNA]</scope>
    <source>
        <strain evidence="1 2">DSM 11290</strain>
    </source>
</reference>
<keyword evidence="2" id="KW-1185">Reference proteome</keyword>
<evidence type="ECO:0000313" key="1">
    <source>
        <dbReference type="EMBL" id="RAI23986.1"/>
    </source>
</evidence>
<dbReference type="AlphaFoldDB" id="A0A327JF34"/>
<dbReference type="SUPFAM" id="SSF53254">
    <property type="entry name" value="Phosphoglycerate mutase-like"/>
    <property type="match status" value="1"/>
</dbReference>
<dbReference type="InterPro" id="IPR013078">
    <property type="entry name" value="His_Pase_superF_clade-1"/>
</dbReference>
<gene>
    <name evidence="1" type="ORF">CH339_22895</name>
</gene>
<dbReference type="InterPro" id="IPR029033">
    <property type="entry name" value="His_PPase_superfam"/>
</dbReference>
<accession>A0A327JF34</accession>
<dbReference type="CDD" id="cd07040">
    <property type="entry name" value="HP"/>
    <property type="match status" value="1"/>
</dbReference>
<dbReference type="SMART" id="SM00855">
    <property type="entry name" value="PGAM"/>
    <property type="match status" value="1"/>
</dbReference>
<sequence length="202" mass="21366">MVTFCKTAWGFPPRQRGPIAAAGLAILLTGLLASGAARADPALWAGISSGSAVVMMRHALAPGTGDPAGFDVDDCSTQRNLSKEGREQARAIGDRFRKNGIDSARVLSSAWCRCLETARNLKLGPAENLPALNSFFGNRERRDPQTAALKAWLAENAGGETPVVLVTHQVNITALTGIYPRSGEMVVLRAGSDGEIEVLGRL</sequence>
<dbReference type="EMBL" id="NPEV01000089">
    <property type="protein sequence ID" value="RAI23986.1"/>
    <property type="molecule type" value="Genomic_DNA"/>
</dbReference>
<name>A0A327JF34_9HYPH</name>
<dbReference type="Proteomes" id="UP000249299">
    <property type="component" value="Unassembled WGS sequence"/>
</dbReference>
<dbReference type="Pfam" id="PF00300">
    <property type="entry name" value="His_Phos_1"/>
    <property type="match status" value="1"/>
</dbReference>
<protein>
    <recommendedName>
        <fullName evidence="3">Histidine phosphatase family protein</fullName>
    </recommendedName>
</protein>
<dbReference type="Gene3D" id="3.40.50.1240">
    <property type="entry name" value="Phosphoglycerate mutase-like"/>
    <property type="match status" value="1"/>
</dbReference>
<organism evidence="1 2">
    <name type="scientific">Rhodobium orientis</name>
    <dbReference type="NCBI Taxonomy" id="34017"/>
    <lineage>
        <taxon>Bacteria</taxon>
        <taxon>Pseudomonadati</taxon>
        <taxon>Pseudomonadota</taxon>
        <taxon>Alphaproteobacteria</taxon>
        <taxon>Hyphomicrobiales</taxon>
        <taxon>Rhodobiaceae</taxon>
        <taxon>Rhodobium</taxon>
    </lineage>
</organism>
<comment type="caution">
    <text evidence="1">The sequence shown here is derived from an EMBL/GenBank/DDBJ whole genome shotgun (WGS) entry which is preliminary data.</text>
</comment>
<evidence type="ECO:0000313" key="2">
    <source>
        <dbReference type="Proteomes" id="UP000249299"/>
    </source>
</evidence>